<dbReference type="Proteomes" id="UP000006790">
    <property type="component" value="Chromosome 2"/>
</dbReference>
<dbReference type="GeneID" id="11468508"/>
<evidence type="ECO:0000313" key="2">
    <source>
        <dbReference type="EMBL" id="AET38456.1"/>
    </source>
</evidence>
<keyword evidence="3" id="KW-1185">Reference proteome</keyword>
<dbReference type="Gene3D" id="3.40.30.10">
    <property type="entry name" value="Glutaredoxin"/>
    <property type="match status" value="1"/>
</dbReference>
<accession>G8JPZ3</accession>
<feature type="domain" description="Glutaredoxin" evidence="1">
    <location>
        <begin position="20"/>
        <end position="84"/>
    </location>
</feature>
<name>G8JPZ3_ERECY</name>
<dbReference type="KEGG" id="erc:Ecym_2757"/>
<dbReference type="FunCoup" id="G8JPZ3">
    <property type="interactions" value="36"/>
</dbReference>
<dbReference type="OrthoDB" id="418495at2759"/>
<dbReference type="Pfam" id="PF00462">
    <property type="entry name" value="Glutaredoxin"/>
    <property type="match status" value="1"/>
</dbReference>
<dbReference type="InterPro" id="IPR002109">
    <property type="entry name" value="Glutaredoxin"/>
</dbReference>
<dbReference type="EMBL" id="CP002498">
    <property type="protein sequence ID" value="AET38456.1"/>
    <property type="molecule type" value="Genomic_DNA"/>
</dbReference>
<dbReference type="eggNOG" id="KOG1752">
    <property type="taxonomic scope" value="Eukaryota"/>
</dbReference>
<dbReference type="OMA" id="RKWVPTI"/>
<proteinExistence type="predicted"/>
<dbReference type="InterPro" id="IPR036249">
    <property type="entry name" value="Thioredoxin-like_sf"/>
</dbReference>
<dbReference type="InParanoid" id="G8JPZ3"/>
<evidence type="ECO:0000313" key="3">
    <source>
        <dbReference type="Proteomes" id="UP000006790"/>
    </source>
</evidence>
<reference evidence="3" key="1">
    <citation type="journal article" date="2012" name="G3 (Bethesda)">
        <title>Pichia sorbitophila, an interspecies yeast hybrid reveals early steps of genome resolution following polyploidization.</title>
        <authorList>
            <person name="Leh Louis V."/>
            <person name="Despons L."/>
            <person name="Friedrich A."/>
            <person name="Martin T."/>
            <person name="Durrens P."/>
            <person name="Casaregola S."/>
            <person name="Neuveglise C."/>
            <person name="Fairhead C."/>
            <person name="Marck C."/>
            <person name="Cruz J.A."/>
            <person name="Straub M.L."/>
            <person name="Kugler V."/>
            <person name="Sacerdot C."/>
            <person name="Uzunov Z."/>
            <person name="Thierry A."/>
            <person name="Weiss S."/>
            <person name="Bleykasten C."/>
            <person name="De Montigny J."/>
            <person name="Jacques N."/>
            <person name="Jung P."/>
            <person name="Lemaire M."/>
            <person name="Mallet S."/>
            <person name="Morel G."/>
            <person name="Richard G.F."/>
            <person name="Sarkar A."/>
            <person name="Savel G."/>
            <person name="Schacherer J."/>
            <person name="Seret M.L."/>
            <person name="Talla E."/>
            <person name="Samson G."/>
            <person name="Jubin C."/>
            <person name="Poulain J."/>
            <person name="Vacherie B."/>
            <person name="Barbe V."/>
            <person name="Pelletier E."/>
            <person name="Sherman D.J."/>
            <person name="Westhof E."/>
            <person name="Weissenbach J."/>
            <person name="Baret P.V."/>
            <person name="Wincker P."/>
            <person name="Gaillardin C."/>
            <person name="Dujon B."/>
            <person name="Souciet J.L."/>
        </authorList>
    </citation>
    <scope>NUCLEOTIDE SEQUENCE [LARGE SCALE GENOMIC DNA]</scope>
    <source>
        <strain evidence="3">CBS 270.75 / DBVPG 7215 / KCTC 17166 / NRRL Y-17582</strain>
    </source>
</reference>
<gene>
    <name evidence="2" type="ordered locus">Ecym_2757</name>
</gene>
<dbReference type="PROSITE" id="PS51354">
    <property type="entry name" value="GLUTAREDOXIN_2"/>
    <property type="match status" value="1"/>
</dbReference>
<dbReference type="HOGENOM" id="CLU_026126_7_2_1"/>
<protein>
    <recommendedName>
        <fullName evidence="1">Glutaredoxin domain-containing protein</fullName>
    </recommendedName>
</protein>
<dbReference type="STRING" id="931890.G8JPZ3"/>
<evidence type="ECO:0000259" key="1">
    <source>
        <dbReference type="Pfam" id="PF00462"/>
    </source>
</evidence>
<sequence length="110" mass="12764">MSDYVSKARELVKAHKYFQFSASWCPDCVYANSIWEKYNITSKIFIFDISTESKDKAEESVWRSAFKEATGSRNLPTIYIDGQIWGTESKLHQLENAGLLEEEFKKLNLL</sequence>
<dbReference type="RefSeq" id="XP_003645273.1">
    <property type="nucleotide sequence ID" value="XM_003645225.1"/>
</dbReference>
<dbReference type="GO" id="GO:0004362">
    <property type="term" value="F:glutathione-disulfide reductase (NADPH) activity"/>
    <property type="evidence" value="ECO:0007669"/>
    <property type="project" value="EnsemblFungi"/>
</dbReference>
<organism evidence="2 3">
    <name type="scientific">Eremothecium cymbalariae (strain CBS 270.75 / DBVPG 7215 / KCTC 17166 / NRRL Y-17582)</name>
    <name type="common">Yeast</name>
    <dbReference type="NCBI Taxonomy" id="931890"/>
    <lineage>
        <taxon>Eukaryota</taxon>
        <taxon>Fungi</taxon>
        <taxon>Dikarya</taxon>
        <taxon>Ascomycota</taxon>
        <taxon>Saccharomycotina</taxon>
        <taxon>Saccharomycetes</taxon>
        <taxon>Saccharomycetales</taxon>
        <taxon>Saccharomycetaceae</taxon>
        <taxon>Eremothecium</taxon>
    </lineage>
</organism>
<dbReference type="SUPFAM" id="SSF52833">
    <property type="entry name" value="Thioredoxin-like"/>
    <property type="match status" value="1"/>
</dbReference>
<dbReference type="AlphaFoldDB" id="G8JPZ3"/>